<evidence type="ECO:0000313" key="9">
    <source>
        <dbReference type="Proteomes" id="UP001151582"/>
    </source>
</evidence>
<evidence type="ECO:0000256" key="1">
    <source>
        <dbReference type="ARBA" id="ARBA00022723"/>
    </source>
</evidence>
<dbReference type="GO" id="GO:0008270">
    <property type="term" value="F:zinc ion binding"/>
    <property type="evidence" value="ECO:0007669"/>
    <property type="project" value="UniProtKB-KW"/>
</dbReference>
<dbReference type="SUPFAM" id="SSF57667">
    <property type="entry name" value="beta-beta-alpha zinc fingers"/>
    <property type="match status" value="5"/>
</dbReference>
<dbReference type="InterPro" id="IPR050329">
    <property type="entry name" value="GLI_C2H2-zinc-finger"/>
</dbReference>
<keyword evidence="4" id="KW-0862">Zinc</keyword>
<feature type="region of interest" description="Disordered" evidence="6">
    <location>
        <begin position="266"/>
        <end position="285"/>
    </location>
</feature>
<keyword evidence="3 5" id="KW-0863">Zinc-finger</keyword>
<reference evidence="8" key="1">
    <citation type="submission" date="2022-07" db="EMBL/GenBank/DDBJ databases">
        <title>Phylogenomic reconstructions and comparative analyses of Kickxellomycotina fungi.</title>
        <authorList>
            <person name="Reynolds N.K."/>
            <person name="Stajich J.E."/>
            <person name="Barry K."/>
            <person name="Grigoriev I.V."/>
            <person name="Crous P."/>
            <person name="Smith M.E."/>
        </authorList>
    </citation>
    <scope>NUCLEOTIDE SEQUENCE</scope>
    <source>
        <strain evidence="8">RSA 567</strain>
    </source>
</reference>
<dbReference type="PANTHER" id="PTHR19818">
    <property type="entry name" value="ZINC FINGER PROTEIN ZIC AND GLI"/>
    <property type="match status" value="1"/>
</dbReference>
<feature type="domain" description="C2H2-type" evidence="7">
    <location>
        <begin position="478"/>
        <end position="507"/>
    </location>
</feature>
<dbReference type="FunFam" id="3.30.160.60:FF:001573">
    <property type="entry name" value="Zinc finger protein 407"/>
    <property type="match status" value="1"/>
</dbReference>
<dbReference type="Pfam" id="PF23561">
    <property type="entry name" value="zf-C2H2_15"/>
    <property type="match status" value="1"/>
</dbReference>
<evidence type="ECO:0000256" key="3">
    <source>
        <dbReference type="ARBA" id="ARBA00022771"/>
    </source>
</evidence>
<dbReference type="FunFam" id="3.30.160.60:FF:000125">
    <property type="entry name" value="Putative zinc finger protein 143"/>
    <property type="match status" value="1"/>
</dbReference>
<dbReference type="InterPro" id="IPR013087">
    <property type="entry name" value="Znf_C2H2_type"/>
</dbReference>
<dbReference type="EMBL" id="JANBQB010000347">
    <property type="protein sequence ID" value="KAJ1977449.1"/>
    <property type="molecule type" value="Genomic_DNA"/>
</dbReference>
<evidence type="ECO:0000313" key="8">
    <source>
        <dbReference type="EMBL" id="KAJ1977449.1"/>
    </source>
</evidence>
<evidence type="ECO:0000256" key="5">
    <source>
        <dbReference type="PROSITE-ProRule" id="PRU00042"/>
    </source>
</evidence>
<protein>
    <submittedName>
        <fullName evidence="8">Zinc-finger protein</fullName>
    </submittedName>
</protein>
<comment type="caution">
    <text evidence="8">The sequence shown here is derived from an EMBL/GenBank/DDBJ whole genome shotgun (WGS) entry which is preliminary data.</text>
</comment>
<dbReference type="SMART" id="SM00355">
    <property type="entry name" value="ZnF_C2H2"/>
    <property type="match status" value="8"/>
</dbReference>
<dbReference type="GO" id="GO:0000978">
    <property type="term" value="F:RNA polymerase II cis-regulatory region sequence-specific DNA binding"/>
    <property type="evidence" value="ECO:0007669"/>
    <property type="project" value="TreeGrafter"/>
</dbReference>
<keyword evidence="2" id="KW-0677">Repeat</keyword>
<dbReference type="Pfam" id="PF13912">
    <property type="entry name" value="zf-C2H2_6"/>
    <property type="match status" value="1"/>
</dbReference>
<evidence type="ECO:0000259" key="7">
    <source>
        <dbReference type="PROSITE" id="PS50157"/>
    </source>
</evidence>
<dbReference type="Gene3D" id="3.30.160.60">
    <property type="entry name" value="Classic Zinc Finger"/>
    <property type="match status" value="7"/>
</dbReference>
<dbReference type="InterPro" id="IPR056436">
    <property type="entry name" value="Znf-C2H2_ZIC1-5/GLI1-3-like"/>
</dbReference>
<evidence type="ECO:0000256" key="6">
    <source>
        <dbReference type="SAM" id="MobiDB-lite"/>
    </source>
</evidence>
<dbReference type="Proteomes" id="UP001151582">
    <property type="component" value="Unassembled WGS sequence"/>
</dbReference>
<accession>A0A9W8ED11</accession>
<keyword evidence="9" id="KW-1185">Reference proteome</keyword>
<gene>
    <name evidence="8" type="primary">SUR1</name>
    <name evidence="8" type="ORF">H4R34_003578</name>
</gene>
<dbReference type="FunFam" id="3.30.160.60:FF:000072">
    <property type="entry name" value="zinc finger protein 143 isoform X1"/>
    <property type="match status" value="1"/>
</dbReference>
<feature type="domain" description="C2H2-type" evidence="7">
    <location>
        <begin position="288"/>
        <end position="318"/>
    </location>
</feature>
<sequence>MAHMYERPNLSDSARVATLLTPPSSKGSATKRSPEPDPTPRAPLTHSPPASMARRPYPPHTSFSSPVSDSFYDVQSFPSSDSETASMGSTTLRPTRYTRGRQRDLDMLLNPVAEEPLSASLEAHAFFSSQPPSRELTPPPDATTEHPAPTGSSLPPLNALPSTWSPATTRPTKMSRLSDLLAPITEGDTEMRYNLSEPPLSASYQAQSAPPHVTRYDELMDPLAALSTAATSLSAAETRRPLTTITLLPYQTIQFDGQRPFVQLKRSSTAPDEDDDEVEDEDEDDEHSRCRWSTCAAVFRSMDELTRHLYKLHVSGRNQGFMCKWASCHVEKSDTDQLIKHVCSEHLGQPDLRHICGWLGCHREFKSFDDLTAHLSSDHVGSGRSQYFCAWEECSRGGKPFSQRQRAMRHIQTHTGDKPYQCTVCGKRFSESHIMGQHMRIHTGEKPYKCPTPNCDRSFTVSSALTIHIRTHTGEKPFKCKFDGCSKRFAESSNLTKHMRVHTGERPFRCPVEKCAKKFSRPDQVARHRKTHNHA</sequence>
<proteinExistence type="predicted"/>
<keyword evidence="1" id="KW-0479">Metal-binding</keyword>
<dbReference type="GO" id="GO:0005634">
    <property type="term" value="C:nucleus"/>
    <property type="evidence" value="ECO:0007669"/>
    <property type="project" value="TreeGrafter"/>
</dbReference>
<dbReference type="Pfam" id="PF00096">
    <property type="entry name" value="zf-C2H2"/>
    <property type="match status" value="3"/>
</dbReference>
<evidence type="ECO:0000256" key="4">
    <source>
        <dbReference type="ARBA" id="ARBA00022833"/>
    </source>
</evidence>
<organism evidence="8 9">
    <name type="scientific">Dimargaris verticillata</name>
    <dbReference type="NCBI Taxonomy" id="2761393"/>
    <lineage>
        <taxon>Eukaryota</taxon>
        <taxon>Fungi</taxon>
        <taxon>Fungi incertae sedis</taxon>
        <taxon>Zoopagomycota</taxon>
        <taxon>Kickxellomycotina</taxon>
        <taxon>Dimargaritomycetes</taxon>
        <taxon>Dimargaritales</taxon>
        <taxon>Dimargaritaceae</taxon>
        <taxon>Dimargaris</taxon>
    </lineage>
</organism>
<feature type="compositionally biased region" description="Polar residues" evidence="6">
    <location>
        <begin position="21"/>
        <end position="31"/>
    </location>
</feature>
<feature type="domain" description="C2H2-type" evidence="7">
    <location>
        <begin position="420"/>
        <end position="447"/>
    </location>
</feature>
<feature type="domain" description="C2H2-type" evidence="7">
    <location>
        <begin position="392"/>
        <end position="419"/>
    </location>
</feature>
<dbReference type="GO" id="GO:0000981">
    <property type="term" value="F:DNA-binding transcription factor activity, RNA polymerase II-specific"/>
    <property type="evidence" value="ECO:0007669"/>
    <property type="project" value="UniProtKB-ARBA"/>
</dbReference>
<feature type="region of interest" description="Disordered" evidence="6">
    <location>
        <begin position="1"/>
        <end position="99"/>
    </location>
</feature>
<feature type="region of interest" description="Disordered" evidence="6">
    <location>
        <begin position="128"/>
        <end position="173"/>
    </location>
</feature>
<dbReference type="GO" id="GO:0045944">
    <property type="term" value="P:positive regulation of transcription by RNA polymerase II"/>
    <property type="evidence" value="ECO:0007669"/>
    <property type="project" value="UniProtKB-ARBA"/>
</dbReference>
<feature type="compositionally biased region" description="Acidic residues" evidence="6">
    <location>
        <begin position="271"/>
        <end position="285"/>
    </location>
</feature>
<evidence type="ECO:0000256" key="2">
    <source>
        <dbReference type="ARBA" id="ARBA00022737"/>
    </source>
</evidence>
<dbReference type="OrthoDB" id="3437960at2759"/>
<dbReference type="PROSITE" id="PS00028">
    <property type="entry name" value="ZINC_FINGER_C2H2_1"/>
    <property type="match status" value="6"/>
</dbReference>
<feature type="compositionally biased region" description="Polar residues" evidence="6">
    <location>
        <begin position="150"/>
        <end position="172"/>
    </location>
</feature>
<dbReference type="AlphaFoldDB" id="A0A9W8ED11"/>
<dbReference type="InterPro" id="IPR036236">
    <property type="entry name" value="Znf_C2H2_sf"/>
</dbReference>
<name>A0A9W8ED11_9FUNG</name>
<feature type="compositionally biased region" description="Polar residues" evidence="6">
    <location>
        <begin position="76"/>
        <end position="93"/>
    </location>
</feature>
<feature type="domain" description="C2H2-type" evidence="7">
    <location>
        <begin position="508"/>
        <end position="535"/>
    </location>
</feature>
<feature type="domain" description="C2H2-type" evidence="7">
    <location>
        <begin position="448"/>
        <end position="477"/>
    </location>
</feature>
<dbReference type="PROSITE" id="PS50157">
    <property type="entry name" value="ZINC_FINGER_C2H2_2"/>
    <property type="match status" value="6"/>
</dbReference>
<dbReference type="PANTHER" id="PTHR19818:SF139">
    <property type="entry name" value="PAIR-RULE PROTEIN ODD-PAIRED"/>
    <property type="match status" value="1"/>
</dbReference>